<reference evidence="1 2" key="1">
    <citation type="submission" date="2019-05" db="EMBL/GenBank/DDBJ databases">
        <title>Another draft genome of Portunus trituberculatus and its Hox gene families provides insights of decapod evolution.</title>
        <authorList>
            <person name="Jeong J.-H."/>
            <person name="Song I."/>
            <person name="Kim S."/>
            <person name="Choi T."/>
            <person name="Kim D."/>
            <person name="Ryu S."/>
            <person name="Kim W."/>
        </authorList>
    </citation>
    <scope>NUCLEOTIDE SEQUENCE [LARGE SCALE GENOMIC DNA]</scope>
    <source>
        <tissue evidence="1">Muscle</tissue>
    </source>
</reference>
<name>A0A5B7JM98_PORTR</name>
<dbReference type="Proteomes" id="UP000324222">
    <property type="component" value="Unassembled WGS sequence"/>
</dbReference>
<gene>
    <name evidence="1" type="ORF">E2C01_088581</name>
</gene>
<accession>A0A5B7JM98</accession>
<dbReference type="AlphaFoldDB" id="A0A5B7JM98"/>
<sequence>MAYEVSGVPVHYAVSGIIWAAYTLRHCPPAVSYITPVSLHHHPCRHTTQHQPHPSMVPQIRPITAADRAQHCTDSK</sequence>
<evidence type="ECO:0000313" key="1">
    <source>
        <dbReference type="EMBL" id="MPC93454.1"/>
    </source>
</evidence>
<keyword evidence="2" id="KW-1185">Reference proteome</keyword>
<organism evidence="1 2">
    <name type="scientific">Portunus trituberculatus</name>
    <name type="common">Swimming crab</name>
    <name type="synonym">Neptunus trituberculatus</name>
    <dbReference type="NCBI Taxonomy" id="210409"/>
    <lineage>
        <taxon>Eukaryota</taxon>
        <taxon>Metazoa</taxon>
        <taxon>Ecdysozoa</taxon>
        <taxon>Arthropoda</taxon>
        <taxon>Crustacea</taxon>
        <taxon>Multicrustacea</taxon>
        <taxon>Malacostraca</taxon>
        <taxon>Eumalacostraca</taxon>
        <taxon>Eucarida</taxon>
        <taxon>Decapoda</taxon>
        <taxon>Pleocyemata</taxon>
        <taxon>Brachyura</taxon>
        <taxon>Eubrachyura</taxon>
        <taxon>Portunoidea</taxon>
        <taxon>Portunidae</taxon>
        <taxon>Portuninae</taxon>
        <taxon>Portunus</taxon>
    </lineage>
</organism>
<protein>
    <submittedName>
        <fullName evidence="1">Uncharacterized protein</fullName>
    </submittedName>
</protein>
<evidence type="ECO:0000313" key="2">
    <source>
        <dbReference type="Proteomes" id="UP000324222"/>
    </source>
</evidence>
<comment type="caution">
    <text evidence="1">The sequence shown here is derived from an EMBL/GenBank/DDBJ whole genome shotgun (WGS) entry which is preliminary data.</text>
</comment>
<dbReference type="EMBL" id="VSRR010094908">
    <property type="protein sequence ID" value="MPC93454.1"/>
    <property type="molecule type" value="Genomic_DNA"/>
</dbReference>
<proteinExistence type="predicted"/>